<organism evidence="1 2">
    <name type="scientific">Candidatus Taylorbacteria bacterium RIFCSPHIGHO2_02_49_25</name>
    <dbReference type="NCBI Taxonomy" id="1802305"/>
    <lineage>
        <taxon>Bacteria</taxon>
        <taxon>Candidatus Tayloriibacteriota</taxon>
    </lineage>
</organism>
<sequence length="116" mass="13313">MPRTTSKEIAAILKPYNDDVKRHIAGLAKKSNKDIKRYTSALSEEFQGRVEVIAEQYGDITKKLDSHTEMIGKLAVDMEIVKTNVEFMKDSLKKKVDYDEFIALERRVHSLEGKLK</sequence>
<protein>
    <submittedName>
        <fullName evidence="1">Uncharacterized protein</fullName>
    </submittedName>
</protein>
<dbReference type="AlphaFoldDB" id="A0A1G2MF70"/>
<accession>A0A1G2MF70</accession>
<dbReference type="Proteomes" id="UP000176493">
    <property type="component" value="Unassembled WGS sequence"/>
</dbReference>
<comment type="caution">
    <text evidence="1">The sequence shown here is derived from an EMBL/GenBank/DDBJ whole genome shotgun (WGS) entry which is preliminary data.</text>
</comment>
<evidence type="ECO:0000313" key="2">
    <source>
        <dbReference type="Proteomes" id="UP000176493"/>
    </source>
</evidence>
<gene>
    <name evidence="1" type="ORF">A2W52_03830</name>
</gene>
<reference evidence="1 2" key="1">
    <citation type="journal article" date="2016" name="Nat. Commun.">
        <title>Thousands of microbial genomes shed light on interconnected biogeochemical processes in an aquifer system.</title>
        <authorList>
            <person name="Anantharaman K."/>
            <person name="Brown C.T."/>
            <person name="Hug L.A."/>
            <person name="Sharon I."/>
            <person name="Castelle C.J."/>
            <person name="Probst A.J."/>
            <person name="Thomas B.C."/>
            <person name="Singh A."/>
            <person name="Wilkins M.J."/>
            <person name="Karaoz U."/>
            <person name="Brodie E.L."/>
            <person name="Williams K.H."/>
            <person name="Hubbard S.S."/>
            <person name="Banfield J.F."/>
        </authorList>
    </citation>
    <scope>NUCLEOTIDE SEQUENCE [LARGE SCALE GENOMIC DNA]</scope>
</reference>
<dbReference type="EMBL" id="MHRJ01000024">
    <property type="protein sequence ID" value="OHA22550.1"/>
    <property type="molecule type" value="Genomic_DNA"/>
</dbReference>
<name>A0A1G2MF70_9BACT</name>
<proteinExistence type="predicted"/>
<evidence type="ECO:0000313" key="1">
    <source>
        <dbReference type="EMBL" id="OHA22550.1"/>
    </source>
</evidence>